<organism evidence="1">
    <name type="scientific">Tanacetum cinerariifolium</name>
    <name type="common">Dalmatian daisy</name>
    <name type="synonym">Chrysanthemum cinerariifolium</name>
    <dbReference type="NCBI Taxonomy" id="118510"/>
    <lineage>
        <taxon>Eukaryota</taxon>
        <taxon>Viridiplantae</taxon>
        <taxon>Streptophyta</taxon>
        <taxon>Embryophyta</taxon>
        <taxon>Tracheophyta</taxon>
        <taxon>Spermatophyta</taxon>
        <taxon>Magnoliopsida</taxon>
        <taxon>eudicotyledons</taxon>
        <taxon>Gunneridae</taxon>
        <taxon>Pentapetalae</taxon>
        <taxon>asterids</taxon>
        <taxon>campanulids</taxon>
        <taxon>Asterales</taxon>
        <taxon>Asteraceae</taxon>
        <taxon>Asteroideae</taxon>
        <taxon>Anthemideae</taxon>
        <taxon>Anthemidinae</taxon>
        <taxon>Tanacetum</taxon>
    </lineage>
</organism>
<gene>
    <name evidence="1" type="ORF">Tci_888683</name>
</gene>
<proteinExistence type="predicted"/>
<feature type="non-terminal residue" evidence="1">
    <location>
        <position position="1"/>
    </location>
</feature>
<protein>
    <submittedName>
        <fullName evidence="1">Uncharacterized protein</fullName>
    </submittedName>
</protein>
<evidence type="ECO:0000313" key="1">
    <source>
        <dbReference type="EMBL" id="GFD16714.1"/>
    </source>
</evidence>
<comment type="caution">
    <text evidence="1">The sequence shown here is derived from an EMBL/GenBank/DDBJ whole genome shotgun (WGS) entry which is preliminary data.</text>
</comment>
<reference evidence="1" key="1">
    <citation type="journal article" date="2019" name="Sci. Rep.">
        <title>Draft genome of Tanacetum cinerariifolium, the natural source of mosquito coil.</title>
        <authorList>
            <person name="Yamashiro T."/>
            <person name="Shiraishi A."/>
            <person name="Satake H."/>
            <person name="Nakayama K."/>
        </authorList>
    </citation>
    <scope>NUCLEOTIDE SEQUENCE</scope>
</reference>
<dbReference type="AlphaFoldDB" id="A0A699UAD2"/>
<accession>A0A699UAD2</accession>
<name>A0A699UAD2_TANCI</name>
<sequence length="78" mass="9306">WDAWEEESVIDEDEVILKDEIPELITKFQNVDKRVPTIFDRARMEATLNDMLNNQFQNAVEYAYHLDQATNFMENQII</sequence>
<dbReference type="EMBL" id="BKCJ011295110">
    <property type="protein sequence ID" value="GFD16714.1"/>
    <property type="molecule type" value="Genomic_DNA"/>
</dbReference>